<dbReference type="Gene3D" id="3.40.190.10">
    <property type="entry name" value="Periplasmic binding protein-like II"/>
    <property type="match status" value="2"/>
</dbReference>
<proteinExistence type="inferred from homology"/>
<keyword evidence="5" id="KW-1133">Transmembrane helix</keyword>
<reference evidence="7" key="1">
    <citation type="journal article" date="2020" name="mSystems">
        <title>Genome- and Community-Level Interaction Insights into Carbon Utilization and Element Cycling Functions of Hydrothermarchaeota in Hydrothermal Sediment.</title>
        <authorList>
            <person name="Zhou Z."/>
            <person name="Liu Y."/>
            <person name="Xu W."/>
            <person name="Pan J."/>
            <person name="Luo Z.H."/>
            <person name="Li M."/>
        </authorList>
    </citation>
    <scope>NUCLEOTIDE SEQUENCE [LARGE SCALE GENOMIC DNA]</scope>
    <source>
        <strain evidence="7">SpSt-16</strain>
    </source>
</reference>
<evidence type="ECO:0000256" key="1">
    <source>
        <dbReference type="ARBA" id="ARBA00008725"/>
    </source>
</evidence>
<dbReference type="InterPro" id="IPR024370">
    <property type="entry name" value="PBP_domain"/>
</dbReference>
<dbReference type="Pfam" id="PF12849">
    <property type="entry name" value="PBP_like_2"/>
    <property type="match status" value="1"/>
</dbReference>
<keyword evidence="3 4" id="KW-0592">Phosphate transport</keyword>
<dbReference type="GO" id="GO:0043190">
    <property type="term" value="C:ATP-binding cassette (ABC) transporter complex"/>
    <property type="evidence" value="ECO:0007669"/>
    <property type="project" value="InterPro"/>
</dbReference>
<evidence type="ECO:0000256" key="5">
    <source>
        <dbReference type="SAM" id="Phobius"/>
    </source>
</evidence>
<dbReference type="SUPFAM" id="SSF53850">
    <property type="entry name" value="Periplasmic binding protein-like II"/>
    <property type="match status" value="1"/>
</dbReference>
<keyword evidence="5" id="KW-0812">Transmembrane</keyword>
<dbReference type="GO" id="GO:0042301">
    <property type="term" value="F:phosphate ion binding"/>
    <property type="evidence" value="ECO:0007669"/>
    <property type="project" value="InterPro"/>
</dbReference>
<gene>
    <name evidence="7" type="primary">pstS</name>
    <name evidence="7" type="ORF">ENO77_05130</name>
</gene>
<evidence type="ECO:0000313" key="7">
    <source>
        <dbReference type="EMBL" id="HEW53519.1"/>
    </source>
</evidence>
<dbReference type="NCBIfam" id="TIGR00975">
    <property type="entry name" value="3a0107s03"/>
    <property type="match status" value="1"/>
</dbReference>
<accession>A0A7C2ZP40</accession>
<keyword evidence="5" id="KW-0472">Membrane</keyword>
<evidence type="ECO:0000256" key="4">
    <source>
        <dbReference type="PIRNR" id="PIRNR002756"/>
    </source>
</evidence>
<feature type="transmembrane region" description="Helical" evidence="5">
    <location>
        <begin position="6"/>
        <end position="27"/>
    </location>
</feature>
<dbReference type="PANTHER" id="PTHR42996:SF1">
    <property type="entry name" value="PHOSPHATE-BINDING PROTEIN PSTS"/>
    <property type="match status" value="1"/>
</dbReference>
<dbReference type="AlphaFoldDB" id="A0A7C2ZP40"/>
<evidence type="ECO:0000256" key="3">
    <source>
        <dbReference type="ARBA" id="ARBA00022592"/>
    </source>
</evidence>
<dbReference type="InterPro" id="IPR050962">
    <property type="entry name" value="Phosphate-bind_PstS"/>
</dbReference>
<name>A0A7C2ZP40_9CREN</name>
<protein>
    <recommendedName>
        <fullName evidence="4">Phosphate-binding protein</fullName>
    </recommendedName>
</protein>
<dbReference type="CDD" id="cd13565">
    <property type="entry name" value="PBP2_PstS"/>
    <property type="match status" value="1"/>
</dbReference>
<organism evidence="7">
    <name type="scientific">Ignisphaera aggregans</name>
    <dbReference type="NCBI Taxonomy" id="334771"/>
    <lineage>
        <taxon>Archaea</taxon>
        <taxon>Thermoproteota</taxon>
        <taxon>Thermoprotei</taxon>
        <taxon>Desulfurococcales</taxon>
        <taxon>Desulfurococcaceae</taxon>
        <taxon>Ignisphaera</taxon>
    </lineage>
</organism>
<dbReference type="PANTHER" id="PTHR42996">
    <property type="entry name" value="PHOSPHATE-BINDING PROTEIN PSTS"/>
    <property type="match status" value="1"/>
</dbReference>
<evidence type="ECO:0000256" key="2">
    <source>
        <dbReference type="ARBA" id="ARBA00022448"/>
    </source>
</evidence>
<dbReference type="GO" id="GO:0035435">
    <property type="term" value="P:phosphate ion transmembrane transport"/>
    <property type="evidence" value="ECO:0007669"/>
    <property type="project" value="InterPro"/>
</dbReference>
<dbReference type="InterPro" id="IPR005673">
    <property type="entry name" value="ABC_phos-bd_PstS"/>
</dbReference>
<feature type="domain" description="PBP" evidence="6">
    <location>
        <begin position="43"/>
        <end position="339"/>
    </location>
</feature>
<dbReference type="EMBL" id="DSGT01000014">
    <property type="protein sequence ID" value="HEW53519.1"/>
    <property type="molecule type" value="Genomic_DNA"/>
</dbReference>
<comment type="similarity">
    <text evidence="1 4">Belongs to the PstS family.</text>
</comment>
<sequence length="370" mass="40696">MKISTVVVIVIVAVIAFALAYYAYAYYMRQGGASELPASNKGVILQGAGASFVYPQIVEWASRFQNRYGIQINYQSVGSGAGQSMFFQKVVDFACSDPPLSKETWSKYNGSVLQIPWLFGAVVIVYNIPELPNNTVLKLDAVAIARIYRGDIVYWDDEYIKNLNPDLASMLPHKEIIVVYRSDSSGTTQLFTTFLYKASGGVWPRELVGKSISWPVEASGRGVGGKGNEGVTQIVIQTPYSIGYVEWSYAIKNNLSIAAIKNAADNFILPSKESLQAALENAEIPASPLDDFSGILDSIIYAPGKDGYPIAGPTHIILWREYEDPNKAEAIKLFLRWIAEEGYDYVLEGYVAPPESVRELLIEAADLVVS</sequence>
<dbReference type="PIRSF" id="PIRSF002756">
    <property type="entry name" value="PstS"/>
    <property type="match status" value="1"/>
</dbReference>
<evidence type="ECO:0000259" key="6">
    <source>
        <dbReference type="Pfam" id="PF12849"/>
    </source>
</evidence>
<comment type="caution">
    <text evidence="7">The sequence shown here is derived from an EMBL/GenBank/DDBJ whole genome shotgun (WGS) entry which is preliminary data.</text>
</comment>
<keyword evidence="2 4" id="KW-0813">Transport</keyword>